<comment type="caution">
    <text evidence="1">The sequence shown here is derived from an EMBL/GenBank/DDBJ whole genome shotgun (WGS) entry which is preliminary data.</text>
</comment>
<keyword evidence="2" id="KW-1185">Reference proteome</keyword>
<evidence type="ECO:0008006" key="3">
    <source>
        <dbReference type="Google" id="ProtNLM"/>
    </source>
</evidence>
<dbReference type="AlphaFoldDB" id="A0A8K0VAW6"/>
<evidence type="ECO:0000313" key="2">
    <source>
        <dbReference type="Proteomes" id="UP000648908"/>
    </source>
</evidence>
<accession>A0A8K0VAW6</accession>
<dbReference type="EMBL" id="JAESVN010000006">
    <property type="protein sequence ID" value="MBL4918311.1"/>
    <property type="molecule type" value="Genomic_DNA"/>
</dbReference>
<name>A0A8K0VAW6_9RHOB</name>
<organism evidence="1 2">
    <name type="scientific">Szabonella alba</name>
    <dbReference type="NCBI Taxonomy" id="2804194"/>
    <lineage>
        <taxon>Bacteria</taxon>
        <taxon>Pseudomonadati</taxon>
        <taxon>Pseudomonadota</taxon>
        <taxon>Alphaproteobacteria</taxon>
        <taxon>Rhodobacterales</taxon>
        <taxon>Paracoccaceae</taxon>
        <taxon>Szabonella</taxon>
    </lineage>
</organism>
<protein>
    <recommendedName>
        <fullName evidence="3">Tetratricopeptide repeat-containing protein</fullName>
    </recommendedName>
</protein>
<dbReference type="Proteomes" id="UP000648908">
    <property type="component" value="Unassembled WGS sequence"/>
</dbReference>
<reference evidence="1" key="1">
    <citation type="submission" date="2021-01" db="EMBL/GenBank/DDBJ databases">
        <title>Tabrizicola alba sp. nov. a motile alkaliphilic bacterium isolated from a soda lake.</title>
        <authorList>
            <person name="Szuroczki S."/>
            <person name="Abbaszade G."/>
            <person name="Schumann P."/>
            <person name="Toth E."/>
        </authorList>
    </citation>
    <scope>NUCLEOTIDE SEQUENCE</scope>
    <source>
        <strain evidence="1">DMG-N-6</strain>
    </source>
</reference>
<gene>
    <name evidence="1" type="ORF">JL811_13875</name>
</gene>
<dbReference type="RefSeq" id="WP_202689311.1">
    <property type="nucleotide sequence ID" value="NZ_JAESVN010000006.1"/>
</dbReference>
<sequence>MMGPPAMTRKRAMTAVLPRCLPLLLALWLASVPGGNGRADAQTMAMPDPYAVIDGLSPFMETGDMEGAWRYLDRSIREARRLGPLSPDWALVFAMLADSIRNIGENPAYALQITDQGLDLARLGGADYANEAAALEVSRAYALADLGRMAEAVETATLALPALRATFGDQAADDLESYARDWAQGDLTIFNTSALVLARRALDGAEAAFDRGDHIAALTAAARADLPEGAGFDPGETALLRAEALALSGRALFLMGRLPEASATLDEAAAQVLHPGWQTGDVRWRQPPPQDPASRARLTELFFWHARGSIAAGQTDAADPALRIAGTLNDRAAWRVTLLLPQVQIAQAKGDAGAADRLLARAEAEAKAQGDADYATLMRFYRANNQAAMAPTWEAVDLAGLERATEAALIAAAAGPSSISPDFIRTEAAGFLAGAGAHEKALHLLRGIDSTAPARTQQDRQERRQQAEIHLGSAHAIASRDPDAFCPDVEGLGCVIYSRARD</sequence>
<proteinExistence type="predicted"/>
<evidence type="ECO:0000313" key="1">
    <source>
        <dbReference type="EMBL" id="MBL4918311.1"/>
    </source>
</evidence>